<feature type="transmembrane region" description="Helical" evidence="5">
    <location>
        <begin position="221"/>
        <end position="242"/>
    </location>
</feature>
<dbReference type="AlphaFoldDB" id="A0A0P0IVC8"/>
<keyword evidence="6" id="KW-0496">Mitochondrion</keyword>
<name>A0A0P0IVC8_PASAG</name>
<evidence type="ECO:0000256" key="3">
    <source>
        <dbReference type="ARBA" id="ARBA00023136"/>
    </source>
</evidence>
<evidence type="ECO:0000256" key="1">
    <source>
        <dbReference type="ARBA" id="ARBA00004370"/>
    </source>
</evidence>
<reference evidence="6" key="2">
    <citation type="journal article" date="2016" name="Parasitol. Res.">
        <title>The complete mitochondrial genome of rabbit pinworm Passalurus ambiguus: genome characterization and phylogenetic analysis.</title>
        <authorList>
            <person name="Liu G.H."/>
            <person name="Li S."/>
            <person name="Zou F.C."/>
            <person name="Wang C.R."/>
            <person name="Zhu X.Q."/>
        </authorList>
    </citation>
    <scope>NUCLEOTIDE SEQUENCE</scope>
</reference>
<dbReference type="EMBL" id="KT879302">
    <property type="protein sequence ID" value="ALJ93259.1"/>
    <property type="molecule type" value="Genomic_DNA"/>
</dbReference>
<reference evidence="6" key="1">
    <citation type="submission" date="2015-10" db="EMBL/GenBank/DDBJ databases">
        <authorList>
            <person name="Gilbert D.G."/>
        </authorList>
    </citation>
    <scope>NUCLEOTIDE SEQUENCE</scope>
</reference>
<proteinExistence type="predicted"/>
<evidence type="ECO:0000313" key="6">
    <source>
        <dbReference type="EMBL" id="ALJ93259.1"/>
    </source>
</evidence>
<feature type="transmembrane region" description="Helical" evidence="5">
    <location>
        <begin position="61"/>
        <end position="83"/>
    </location>
</feature>
<feature type="transmembrane region" description="Helical" evidence="5">
    <location>
        <begin position="20"/>
        <end position="49"/>
    </location>
</feature>
<comment type="subcellular location">
    <subcellularLocation>
        <location evidence="1">Membrane</location>
    </subcellularLocation>
</comment>
<accession>A0A0P0IVC8</accession>
<gene>
    <name evidence="6" type="primary">cox2</name>
</gene>
<dbReference type="GeneID" id="26131268"/>
<dbReference type="SUPFAM" id="SSF81464">
    <property type="entry name" value="Cytochrome c oxidase subunit II-like, transmembrane region"/>
    <property type="match status" value="1"/>
</dbReference>
<feature type="transmembrane region" description="Helical" evidence="5">
    <location>
        <begin position="134"/>
        <end position="162"/>
    </location>
</feature>
<keyword evidence="3 5" id="KW-0472">Membrane</keyword>
<dbReference type="GO" id="GO:0016020">
    <property type="term" value="C:membrane"/>
    <property type="evidence" value="ECO:0007669"/>
    <property type="project" value="UniProtKB-SubCell"/>
</dbReference>
<dbReference type="Gene3D" id="1.10.287.90">
    <property type="match status" value="1"/>
</dbReference>
<organism evidence="6">
    <name type="scientific">Passalurus ambiguus</name>
    <name type="common">Rabbit pinworm</name>
    <dbReference type="NCBI Taxonomy" id="451380"/>
    <lineage>
        <taxon>Eukaryota</taxon>
        <taxon>Metazoa</taxon>
        <taxon>Ecdysozoa</taxon>
        <taxon>Nematoda</taxon>
        <taxon>Chromadorea</taxon>
        <taxon>Rhabditida</taxon>
        <taxon>Spirurina</taxon>
        <taxon>Oxyuridomorpha</taxon>
        <taxon>Oxyuroidea</taxon>
        <taxon>Oxyuridae</taxon>
        <taxon>Passalurus</taxon>
    </lineage>
</organism>
<dbReference type="CTD" id="4513"/>
<evidence type="ECO:0000256" key="4">
    <source>
        <dbReference type="ARBA" id="ARBA00031389"/>
    </source>
</evidence>
<dbReference type="InterPro" id="IPR036257">
    <property type="entry name" value="Cyt_c_oxidase_su2_TM_sf"/>
</dbReference>
<protein>
    <recommendedName>
        <fullName evidence="4">Cytochrome c oxidase polypeptide II</fullName>
    </recommendedName>
</protein>
<keyword evidence="2 5" id="KW-0812">Transmembrane</keyword>
<keyword evidence="5" id="KW-1133">Transmembrane helix</keyword>
<sequence>MFNFLGSYYSSVYNLYQCYLLDFIISFMVFIMVFVLVGVVVLFCCGGVVKFFSFNKKVLEFWCGVFPIVMLVVIAFCSYGLIYYDGLVTNGGGDLSFFSGPKLDVKVVVVSGFDIMSMVGLVEWNLSLIYWGWILWGWVICVYWSWMTVWFCLLVILVVWVLRLGMSFIRGFCLVMVLSWMLFLVFLMFIFYVLMELVFFMVCVLSFVELVMDMYLLWLSWYLMGFFLVDLMIMNMSLMLLLV</sequence>
<dbReference type="RefSeq" id="YP_009178995.1">
    <property type="nucleotide sequence ID" value="NC_028345.1"/>
</dbReference>
<evidence type="ECO:0000256" key="5">
    <source>
        <dbReference type="SAM" id="Phobius"/>
    </source>
</evidence>
<feature type="transmembrane region" description="Helical" evidence="5">
    <location>
        <begin position="168"/>
        <end position="190"/>
    </location>
</feature>
<evidence type="ECO:0000256" key="2">
    <source>
        <dbReference type="ARBA" id="ARBA00022692"/>
    </source>
</evidence>
<feature type="transmembrane region" description="Helical" evidence="5">
    <location>
        <begin position="197"/>
        <end position="215"/>
    </location>
</feature>
<geneLocation type="mitochondrion" evidence="6"/>